<dbReference type="NCBIfam" id="TIGR01200">
    <property type="entry name" value="GLPGLI"/>
    <property type="match status" value="1"/>
</dbReference>
<organism evidence="1 2">
    <name type="scientific">Splendidivirga corallicola</name>
    <dbReference type="NCBI Taxonomy" id="3051826"/>
    <lineage>
        <taxon>Bacteria</taxon>
        <taxon>Pseudomonadati</taxon>
        <taxon>Bacteroidota</taxon>
        <taxon>Cytophagia</taxon>
        <taxon>Cytophagales</taxon>
        <taxon>Splendidivirgaceae</taxon>
        <taxon>Splendidivirga</taxon>
    </lineage>
</organism>
<dbReference type="RefSeq" id="WP_346753742.1">
    <property type="nucleotide sequence ID" value="NZ_JAUJEA010000008.1"/>
</dbReference>
<keyword evidence="2" id="KW-1185">Reference proteome</keyword>
<accession>A0ABT8KSI0</accession>
<sequence>MKKIFTVLCCSLSTLAVCQNIEGEVHYEETIKMEIKFDDSEHMEAVKSMLPKSRTQKKQLLFNPESSIYRNLENEEDHEPMEFTSSDGGMVKIMMKQSDEQTFQNLKTSEIIEKREFMGKDFLIRDEQKTIPWKLTGEQKEILAYACQKAIWKDSSRVVEAWFTPQIPVSTGPSNYAKLPGLILEINVDNGKQIIIATDVELKDIDKDLLKAPKKGKSVDREAFKEIVKEKTRELQESMGGKGATFRIIEKH</sequence>
<evidence type="ECO:0000313" key="2">
    <source>
        <dbReference type="Proteomes" id="UP001172082"/>
    </source>
</evidence>
<dbReference type="Pfam" id="PF22252">
    <property type="entry name" value="PNGase_F-II_N"/>
    <property type="match status" value="1"/>
</dbReference>
<proteinExistence type="predicted"/>
<evidence type="ECO:0000313" key="1">
    <source>
        <dbReference type="EMBL" id="MDN5203719.1"/>
    </source>
</evidence>
<dbReference type="EMBL" id="JAUJEA010000008">
    <property type="protein sequence ID" value="MDN5203719.1"/>
    <property type="molecule type" value="Genomic_DNA"/>
</dbReference>
<protein>
    <submittedName>
        <fullName evidence="1">GLPGLI family protein</fullName>
    </submittedName>
</protein>
<gene>
    <name evidence="1" type="ORF">QQ008_20180</name>
</gene>
<dbReference type="InterPro" id="IPR005901">
    <property type="entry name" value="GLPGLI"/>
</dbReference>
<dbReference type="Proteomes" id="UP001172082">
    <property type="component" value="Unassembled WGS sequence"/>
</dbReference>
<comment type="caution">
    <text evidence="1">The sequence shown here is derived from an EMBL/GenBank/DDBJ whole genome shotgun (WGS) entry which is preliminary data.</text>
</comment>
<reference evidence="1" key="1">
    <citation type="submission" date="2023-06" db="EMBL/GenBank/DDBJ databases">
        <title>Genomic of Parafulvivirga corallium.</title>
        <authorList>
            <person name="Wang G."/>
        </authorList>
    </citation>
    <scope>NUCLEOTIDE SEQUENCE</scope>
    <source>
        <strain evidence="1">BMA10</strain>
    </source>
</reference>
<name>A0ABT8KSI0_9BACT</name>